<dbReference type="RefSeq" id="XP_025496180.1">
    <property type="nucleotide sequence ID" value="XM_025640487.1"/>
</dbReference>
<accession>A0A319CN15</accession>
<reference evidence="1 2" key="1">
    <citation type="submission" date="2016-12" db="EMBL/GenBank/DDBJ databases">
        <title>The genomes of Aspergillus section Nigri reveals drivers in fungal speciation.</title>
        <authorList>
            <consortium name="DOE Joint Genome Institute"/>
            <person name="Vesth T.C."/>
            <person name="Nybo J."/>
            <person name="Theobald S."/>
            <person name="Brandl J."/>
            <person name="Frisvad J.C."/>
            <person name="Nielsen K.F."/>
            <person name="Lyhne E.K."/>
            <person name="Kogle M.E."/>
            <person name="Kuo A."/>
            <person name="Riley R."/>
            <person name="Clum A."/>
            <person name="Nolan M."/>
            <person name="Lipzen A."/>
            <person name="Salamov A."/>
            <person name="Henrissat B."/>
            <person name="Wiebenga A."/>
            <person name="De Vries R.P."/>
            <person name="Grigoriev I.V."/>
            <person name="Mortensen U.H."/>
            <person name="Andersen M.R."/>
            <person name="Baker S.E."/>
        </authorList>
    </citation>
    <scope>NUCLEOTIDE SEQUENCE [LARGE SCALE GENOMIC DNA]</scope>
    <source>
        <strain evidence="1 2">CBS 121591</strain>
    </source>
</reference>
<proteinExistence type="predicted"/>
<dbReference type="Proteomes" id="UP000248340">
    <property type="component" value="Unassembled WGS sequence"/>
</dbReference>
<dbReference type="EMBL" id="KZ821678">
    <property type="protein sequence ID" value="PYH85980.1"/>
    <property type="molecule type" value="Genomic_DNA"/>
</dbReference>
<name>A0A319CN15_9EURO</name>
<protein>
    <submittedName>
        <fullName evidence="1">Uncharacterized protein</fullName>
    </submittedName>
</protein>
<dbReference type="AlphaFoldDB" id="A0A319CN15"/>
<evidence type="ECO:0000313" key="1">
    <source>
        <dbReference type="EMBL" id="PYH85980.1"/>
    </source>
</evidence>
<dbReference type="STRING" id="1448315.A0A319CN15"/>
<gene>
    <name evidence="1" type="ORF">BO82DRAFT_428951</name>
</gene>
<dbReference type="VEuPathDB" id="FungiDB:BO82DRAFT_428951"/>
<keyword evidence="2" id="KW-1185">Reference proteome</keyword>
<organism evidence="1 2">
    <name type="scientific">Aspergillus uvarum CBS 121591</name>
    <dbReference type="NCBI Taxonomy" id="1448315"/>
    <lineage>
        <taxon>Eukaryota</taxon>
        <taxon>Fungi</taxon>
        <taxon>Dikarya</taxon>
        <taxon>Ascomycota</taxon>
        <taxon>Pezizomycotina</taxon>
        <taxon>Eurotiomycetes</taxon>
        <taxon>Eurotiomycetidae</taxon>
        <taxon>Eurotiales</taxon>
        <taxon>Aspergillaceae</taxon>
        <taxon>Aspergillus</taxon>
        <taxon>Aspergillus subgen. Circumdati</taxon>
    </lineage>
</organism>
<evidence type="ECO:0000313" key="2">
    <source>
        <dbReference type="Proteomes" id="UP000248340"/>
    </source>
</evidence>
<sequence length="169" mass="18205">MISDLSLYLKSPVIPRRSRPANQSPACAPPTPPPLLSLLSGLLSAPNVLSQTDAPITTSVLWANLSGSLARGFLLEDRLFFVSTEQPQTSAQQQNHKAHKRTIALYIGLTTGFSGSLTSFSSFIRDAFLALTNARPTTLPPKNIPPRNGGDSFRATLAWTRGFVEPVCS</sequence>
<dbReference type="GeneID" id="37143229"/>